<feature type="transmembrane region" description="Helical" evidence="5">
    <location>
        <begin position="35"/>
        <end position="58"/>
    </location>
</feature>
<keyword evidence="5" id="KW-0812">Transmembrane</keyword>
<evidence type="ECO:0000313" key="8">
    <source>
        <dbReference type="Proteomes" id="UP001595999"/>
    </source>
</evidence>
<comment type="caution">
    <text evidence="7">The sequence shown here is derived from an EMBL/GenBank/DDBJ whole genome shotgun (WGS) entry which is preliminary data.</text>
</comment>
<evidence type="ECO:0000256" key="3">
    <source>
        <dbReference type="ARBA" id="ARBA00023004"/>
    </source>
</evidence>
<dbReference type="InterPro" id="IPR036909">
    <property type="entry name" value="Cyt_c-like_dom_sf"/>
</dbReference>
<name>A0ABV8ZPM8_9NEIS</name>
<dbReference type="EMBL" id="JBHSEK010000001">
    <property type="protein sequence ID" value="MFC4488415.1"/>
    <property type="molecule type" value="Genomic_DNA"/>
</dbReference>
<sequence length="163" mass="17934">MPGSVQFGPSTAPAVQAFEEDMMSASFTKSTARNIFYGGSVFFFLLFLGLTLDTTLALPSHNAKAQLTEQAVRGKKIWETRSCGGCHTLLGEGAYFGPELGNVYVRRGPEFIKGWMQAMPTNAPGRRQMPQFHLNPAELDDLVAFLKYASQINTNNWPPNIEG</sequence>
<dbReference type="RefSeq" id="WP_269326108.1">
    <property type="nucleotide sequence ID" value="NZ_JAJOHW010000155.1"/>
</dbReference>
<dbReference type="Proteomes" id="UP001595999">
    <property type="component" value="Unassembled WGS sequence"/>
</dbReference>
<evidence type="ECO:0000313" key="7">
    <source>
        <dbReference type="EMBL" id="MFC4488415.1"/>
    </source>
</evidence>
<keyword evidence="3 4" id="KW-0408">Iron</keyword>
<dbReference type="Pfam" id="PF00034">
    <property type="entry name" value="Cytochrom_C"/>
    <property type="match status" value="1"/>
</dbReference>
<reference evidence="8" key="1">
    <citation type="journal article" date="2019" name="Int. J. Syst. Evol. Microbiol.">
        <title>The Global Catalogue of Microorganisms (GCM) 10K type strain sequencing project: providing services to taxonomists for standard genome sequencing and annotation.</title>
        <authorList>
            <consortium name="The Broad Institute Genomics Platform"/>
            <consortium name="The Broad Institute Genome Sequencing Center for Infectious Disease"/>
            <person name="Wu L."/>
            <person name="Ma J."/>
        </authorList>
    </citation>
    <scope>NUCLEOTIDE SEQUENCE [LARGE SCALE GENOMIC DNA]</scope>
    <source>
        <strain evidence="8">CGMCC 4.7608</strain>
    </source>
</reference>
<evidence type="ECO:0000256" key="1">
    <source>
        <dbReference type="ARBA" id="ARBA00022617"/>
    </source>
</evidence>
<keyword evidence="2 4" id="KW-0479">Metal-binding</keyword>
<dbReference type="Gene3D" id="1.10.760.10">
    <property type="entry name" value="Cytochrome c-like domain"/>
    <property type="match status" value="1"/>
</dbReference>
<evidence type="ECO:0000256" key="5">
    <source>
        <dbReference type="SAM" id="Phobius"/>
    </source>
</evidence>
<gene>
    <name evidence="7" type="ORF">ACFO0R_02175</name>
</gene>
<accession>A0ABV8ZPM8</accession>
<keyword evidence="1 4" id="KW-0349">Heme</keyword>
<protein>
    <submittedName>
        <fullName evidence="7">C-type cytochrome</fullName>
    </submittedName>
</protein>
<dbReference type="SUPFAM" id="SSF46626">
    <property type="entry name" value="Cytochrome c"/>
    <property type="match status" value="1"/>
</dbReference>
<organism evidence="7 8">
    <name type="scientific">Chromobacterium aquaticum</name>
    <dbReference type="NCBI Taxonomy" id="467180"/>
    <lineage>
        <taxon>Bacteria</taxon>
        <taxon>Pseudomonadati</taxon>
        <taxon>Pseudomonadota</taxon>
        <taxon>Betaproteobacteria</taxon>
        <taxon>Neisseriales</taxon>
        <taxon>Chromobacteriaceae</taxon>
        <taxon>Chromobacterium</taxon>
    </lineage>
</organism>
<keyword evidence="5" id="KW-1133">Transmembrane helix</keyword>
<feature type="domain" description="Cytochrome c" evidence="6">
    <location>
        <begin position="69"/>
        <end position="150"/>
    </location>
</feature>
<keyword evidence="5" id="KW-0472">Membrane</keyword>
<dbReference type="InterPro" id="IPR009056">
    <property type="entry name" value="Cyt_c-like_dom"/>
</dbReference>
<proteinExistence type="predicted"/>
<evidence type="ECO:0000256" key="2">
    <source>
        <dbReference type="ARBA" id="ARBA00022723"/>
    </source>
</evidence>
<dbReference type="PROSITE" id="PS51007">
    <property type="entry name" value="CYTC"/>
    <property type="match status" value="1"/>
</dbReference>
<keyword evidence="8" id="KW-1185">Reference proteome</keyword>
<evidence type="ECO:0000259" key="6">
    <source>
        <dbReference type="PROSITE" id="PS51007"/>
    </source>
</evidence>
<evidence type="ECO:0000256" key="4">
    <source>
        <dbReference type="PROSITE-ProRule" id="PRU00433"/>
    </source>
</evidence>